<feature type="domain" description="DNA-binding" evidence="1">
    <location>
        <begin position="1"/>
        <end position="52"/>
    </location>
</feature>
<accession>A0A1H2FJM7</accession>
<reference evidence="3" key="1">
    <citation type="submission" date="2016-10" db="EMBL/GenBank/DDBJ databases">
        <authorList>
            <person name="Varghese N."/>
            <person name="Submissions S."/>
        </authorList>
    </citation>
    <scope>NUCLEOTIDE SEQUENCE [LARGE SCALE GENOMIC DNA]</scope>
    <source>
        <strain evidence="3">DSM 17875</strain>
    </source>
</reference>
<evidence type="ECO:0000313" key="3">
    <source>
        <dbReference type="Proteomes" id="UP000243232"/>
    </source>
</evidence>
<keyword evidence="3" id="KW-1185">Reference proteome</keyword>
<protein>
    <submittedName>
        <fullName evidence="2">Leucine-zipper of insertion element IS481</fullName>
    </submittedName>
</protein>
<sequence length="111" mass="12794">MNWHKHARLTSLGRALLVRHIQHGLRVEEAAQAVGVSVRTACKWLKRFREEDETALHCPHTPADLLIERAIDLRRARASWVVWTGPPLQDYFRLSGLYRRPPCGFALRVCS</sequence>
<dbReference type="SUPFAM" id="SSF46689">
    <property type="entry name" value="Homeodomain-like"/>
    <property type="match status" value="1"/>
</dbReference>
<dbReference type="InterPro" id="IPR024967">
    <property type="entry name" value="DNA-bd_IS481-type"/>
</dbReference>
<proteinExistence type="predicted"/>
<evidence type="ECO:0000313" key="2">
    <source>
        <dbReference type="EMBL" id="SDU07590.1"/>
    </source>
</evidence>
<dbReference type="Pfam" id="PF13011">
    <property type="entry name" value="LZ_Tnp_IS481"/>
    <property type="match status" value="1"/>
</dbReference>
<dbReference type="AlphaFoldDB" id="A0A1H2FJM7"/>
<dbReference type="EMBL" id="LT629785">
    <property type="protein sequence ID" value="SDU07590.1"/>
    <property type="molecule type" value="Genomic_DNA"/>
</dbReference>
<gene>
    <name evidence="2" type="ORF">SAMN05216296_1631</name>
</gene>
<organism evidence="2 3">
    <name type="scientific">Pseudomonas pohangensis</name>
    <dbReference type="NCBI Taxonomy" id="364197"/>
    <lineage>
        <taxon>Bacteria</taxon>
        <taxon>Pseudomonadati</taxon>
        <taxon>Pseudomonadota</taxon>
        <taxon>Gammaproteobacteria</taxon>
        <taxon>Pseudomonadales</taxon>
        <taxon>Pseudomonadaceae</taxon>
        <taxon>Pseudomonas</taxon>
    </lineage>
</organism>
<name>A0A1H2FJM7_9PSED</name>
<dbReference type="Proteomes" id="UP000243232">
    <property type="component" value="Chromosome I"/>
</dbReference>
<evidence type="ECO:0000259" key="1">
    <source>
        <dbReference type="Pfam" id="PF13011"/>
    </source>
</evidence>
<dbReference type="InterPro" id="IPR009057">
    <property type="entry name" value="Homeodomain-like_sf"/>
</dbReference>